<feature type="compositionally biased region" description="Low complexity" evidence="3">
    <location>
        <begin position="54"/>
        <end position="72"/>
    </location>
</feature>
<keyword evidence="6" id="KW-1185">Reference proteome</keyword>
<evidence type="ECO:0008006" key="7">
    <source>
        <dbReference type="Google" id="ProtNLM"/>
    </source>
</evidence>
<keyword evidence="2 4" id="KW-0472">Membrane</keyword>
<gene>
    <name evidence="5" type="ORF">OG814_33935</name>
</gene>
<feature type="region of interest" description="Disordered" evidence="3">
    <location>
        <begin position="1"/>
        <end position="97"/>
    </location>
</feature>
<reference evidence="5 6" key="1">
    <citation type="submission" date="2022-10" db="EMBL/GenBank/DDBJ databases">
        <title>The complete genomes of actinobacterial strains from the NBC collection.</title>
        <authorList>
            <person name="Joergensen T.S."/>
            <person name="Alvarez Arevalo M."/>
            <person name="Sterndorff E.B."/>
            <person name="Faurdal D."/>
            <person name="Vuksanovic O."/>
            <person name="Mourched A.-S."/>
            <person name="Charusanti P."/>
            <person name="Shaw S."/>
            <person name="Blin K."/>
            <person name="Weber T."/>
        </authorList>
    </citation>
    <scope>NUCLEOTIDE SEQUENCE [LARGE SCALE GENOMIC DNA]</scope>
    <source>
        <strain evidence="5 6">NBC_00123</strain>
    </source>
</reference>
<evidence type="ECO:0000256" key="2">
    <source>
        <dbReference type="ARBA" id="ARBA00023136"/>
    </source>
</evidence>
<proteinExistence type="predicted"/>
<sequence>MTRLLRRTSARPAGPSTDGGEAPERPEKTGDATAEATSEAAGNATAEATDEVAADATTGTTVEGEPAATAEATDGDGGVDAEIPTDGDGGAPPDGAPRRFPAIWRKAVLAVVLAALLLAGSALFHGAHQLRSTPAARNHALTDAGATARVGGDVGEGLARIFSYTPASDDAVERSVGTVLAGRAARQYTDLFAQVRAKLVEQRITLSTQTVRTGVIELDGDSARLLVFLDQTSRRDSARQDKATATSAAAQLTVTARFQGDRWLIVDIKAR</sequence>
<name>A0ABZ1LHW0_9ACTN</name>
<comment type="subcellular location">
    <subcellularLocation>
        <location evidence="1">Membrane</location>
    </subcellularLocation>
</comment>
<dbReference type="Proteomes" id="UP001622594">
    <property type="component" value="Chromosome"/>
</dbReference>
<organism evidence="5 6">
    <name type="scientific">Streptomyces zaomyceticus</name>
    <dbReference type="NCBI Taxonomy" id="68286"/>
    <lineage>
        <taxon>Bacteria</taxon>
        <taxon>Bacillati</taxon>
        <taxon>Actinomycetota</taxon>
        <taxon>Actinomycetes</taxon>
        <taxon>Kitasatosporales</taxon>
        <taxon>Streptomycetaceae</taxon>
        <taxon>Streptomyces</taxon>
    </lineage>
</organism>
<evidence type="ECO:0000256" key="3">
    <source>
        <dbReference type="SAM" id="MobiDB-lite"/>
    </source>
</evidence>
<accession>A0ABZ1LHW0</accession>
<evidence type="ECO:0000256" key="4">
    <source>
        <dbReference type="SAM" id="Phobius"/>
    </source>
</evidence>
<dbReference type="EMBL" id="CP108188">
    <property type="protein sequence ID" value="WTR73935.1"/>
    <property type="molecule type" value="Genomic_DNA"/>
</dbReference>
<evidence type="ECO:0000313" key="6">
    <source>
        <dbReference type="Proteomes" id="UP001622594"/>
    </source>
</evidence>
<protein>
    <recommendedName>
        <fullName evidence="7">Mce-associated membrane protein</fullName>
    </recommendedName>
</protein>
<feature type="compositionally biased region" description="Acidic residues" evidence="3">
    <location>
        <begin position="73"/>
        <end position="85"/>
    </location>
</feature>
<dbReference type="PANTHER" id="PTHR37042">
    <property type="entry name" value="OUTER MEMBRANE PROTEIN RV1973"/>
    <property type="match status" value="1"/>
</dbReference>
<keyword evidence="4" id="KW-0812">Transmembrane</keyword>
<evidence type="ECO:0000256" key="1">
    <source>
        <dbReference type="ARBA" id="ARBA00004370"/>
    </source>
</evidence>
<feature type="transmembrane region" description="Helical" evidence="4">
    <location>
        <begin position="107"/>
        <end position="127"/>
    </location>
</feature>
<evidence type="ECO:0000313" key="5">
    <source>
        <dbReference type="EMBL" id="WTR73935.1"/>
    </source>
</evidence>
<dbReference type="RefSeq" id="WP_406080334.1">
    <property type="nucleotide sequence ID" value="NZ_CP108188.1"/>
</dbReference>
<keyword evidence="4" id="KW-1133">Transmembrane helix</keyword>
<dbReference type="PANTHER" id="PTHR37042:SF4">
    <property type="entry name" value="OUTER MEMBRANE PROTEIN RV1973"/>
    <property type="match status" value="1"/>
</dbReference>